<evidence type="ECO:0000313" key="3">
    <source>
        <dbReference type="Proteomes" id="UP000198785"/>
    </source>
</evidence>
<dbReference type="STRING" id="683125.SAMN05660206_10781"/>
<proteinExistence type="predicted"/>
<sequence length="269" mass="31482">MQHISPFNRLRLCLREFWELNYKKILSIPLVILIFFLLLLLWPGNYLYTLIFNPKMAESPGYFLAAMESGYGRARVIILCLIPIFLILVSNSYLKSLKTSVSYAVRPFSNLDRVFCLWIYALFIIGLSIFSVYLYDIITVSVFKSTYYDKTLILLEEQGNLYPKFQFGSFFMPLDAKIYFAVSGIILLLLPFYHLAYFLFQKNSLLWSVLLYILIIVGSIYIYVKFIINYYFIIPFHPVITSTIYGVMVCIVLALFVASFKEKLKEREV</sequence>
<keyword evidence="3" id="KW-1185">Reference proteome</keyword>
<protein>
    <recommendedName>
        <fullName evidence="4">ABC-2 family transporter protein</fullName>
    </recommendedName>
</protein>
<dbReference type="AlphaFoldDB" id="A0A1I6TWG0"/>
<feature type="transmembrane region" description="Helical" evidence="1">
    <location>
        <begin position="209"/>
        <end position="233"/>
    </location>
</feature>
<name>A0A1I6TWG0_9SPHI</name>
<accession>A0A1I6TWG0</accession>
<evidence type="ECO:0000256" key="1">
    <source>
        <dbReference type="SAM" id="Phobius"/>
    </source>
</evidence>
<gene>
    <name evidence="2" type="ORF">SAMN05660206_10781</name>
</gene>
<keyword evidence="1" id="KW-0472">Membrane</keyword>
<evidence type="ECO:0000313" key="2">
    <source>
        <dbReference type="EMBL" id="SFS93337.1"/>
    </source>
</evidence>
<feature type="transmembrane region" description="Helical" evidence="1">
    <location>
        <begin position="76"/>
        <end position="94"/>
    </location>
</feature>
<dbReference type="EMBL" id="FOZZ01000007">
    <property type="protein sequence ID" value="SFS93337.1"/>
    <property type="molecule type" value="Genomic_DNA"/>
</dbReference>
<feature type="transmembrane region" description="Helical" evidence="1">
    <location>
        <begin position="239"/>
        <end position="260"/>
    </location>
</feature>
<feature type="transmembrane region" description="Helical" evidence="1">
    <location>
        <begin position="21"/>
        <end position="42"/>
    </location>
</feature>
<keyword evidence="1" id="KW-0812">Transmembrane</keyword>
<organism evidence="2 3">
    <name type="scientific">Sphingobacterium wenxiniae</name>
    <dbReference type="NCBI Taxonomy" id="683125"/>
    <lineage>
        <taxon>Bacteria</taxon>
        <taxon>Pseudomonadati</taxon>
        <taxon>Bacteroidota</taxon>
        <taxon>Sphingobacteriia</taxon>
        <taxon>Sphingobacteriales</taxon>
        <taxon>Sphingobacteriaceae</taxon>
        <taxon>Sphingobacterium</taxon>
    </lineage>
</organism>
<reference evidence="2 3" key="1">
    <citation type="submission" date="2016-10" db="EMBL/GenBank/DDBJ databases">
        <authorList>
            <person name="de Groot N.N."/>
        </authorList>
    </citation>
    <scope>NUCLEOTIDE SEQUENCE [LARGE SCALE GENOMIC DNA]</scope>
    <source>
        <strain evidence="2 3">DSM 22789</strain>
    </source>
</reference>
<keyword evidence="1" id="KW-1133">Transmembrane helix</keyword>
<dbReference type="RefSeq" id="WP_139227561.1">
    <property type="nucleotide sequence ID" value="NZ_FOZZ01000007.1"/>
</dbReference>
<feature type="transmembrane region" description="Helical" evidence="1">
    <location>
        <begin position="178"/>
        <end position="200"/>
    </location>
</feature>
<dbReference type="Proteomes" id="UP000198785">
    <property type="component" value="Unassembled WGS sequence"/>
</dbReference>
<evidence type="ECO:0008006" key="4">
    <source>
        <dbReference type="Google" id="ProtNLM"/>
    </source>
</evidence>
<dbReference type="OrthoDB" id="9835185at2"/>
<feature type="transmembrane region" description="Helical" evidence="1">
    <location>
        <begin position="115"/>
        <end position="135"/>
    </location>
</feature>